<keyword evidence="5" id="KW-1185">Reference proteome</keyword>
<comment type="caution">
    <text evidence="4">The sequence shown here is derived from an EMBL/GenBank/DDBJ whole genome shotgun (WGS) entry which is preliminary data.</text>
</comment>
<accession>A0A8H3G621</accession>
<dbReference type="PANTHER" id="PTHR15032:SF4">
    <property type="entry name" value="N-ACYL-PHOSPHATIDYLETHANOLAMINE-HYDROLYZING PHOSPHOLIPASE D"/>
    <property type="match status" value="1"/>
</dbReference>
<dbReference type="PANTHER" id="PTHR15032">
    <property type="entry name" value="N-ACYL-PHOSPHATIDYLETHANOLAMINE-HYDROLYZING PHOSPHOLIPASE D"/>
    <property type="match status" value="1"/>
</dbReference>
<feature type="region of interest" description="Disordered" evidence="2">
    <location>
        <begin position="1"/>
        <end position="34"/>
    </location>
</feature>
<dbReference type="InterPro" id="IPR024884">
    <property type="entry name" value="NAPE-PLD"/>
</dbReference>
<dbReference type="EMBL" id="CAJPDR010000463">
    <property type="protein sequence ID" value="CAF9937204.1"/>
    <property type="molecule type" value="Genomic_DNA"/>
</dbReference>
<name>A0A8H3G621_9LECA</name>
<protein>
    <recommendedName>
        <fullName evidence="3">Metallo-beta-lactamase domain-containing protein</fullName>
    </recommendedName>
</protein>
<dbReference type="InterPro" id="IPR001279">
    <property type="entry name" value="Metallo-B-lactamas"/>
</dbReference>
<evidence type="ECO:0000259" key="3">
    <source>
        <dbReference type="Pfam" id="PF12706"/>
    </source>
</evidence>
<dbReference type="OrthoDB" id="332863at2759"/>
<feature type="binding site" evidence="1">
    <location>
        <position position="316"/>
    </location>
    <ligand>
        <name>an N-acyl-1,2-diacyl-sn-glycero-3-phosphoethanolamine</name>
        <dbReference type="ChEBI" id="CHEBI:62537"/>
    </ligand>
</feature>
<reference evidence="4" key="1">
    <citation type="submission" date="2021-03" db="EMBL/GenBank/DDBJ databases">
        <authorList>
            <person name="Tagirdzhanova G."/>
        </authorList>
    </citation>
    <scope>NUCLEOTIDE SEQUENCE</scope>
</reference>
<dbReference type="AlphaFoldDB" id="A0A8H3G621"/>
<dbReference type="GO" id="GO:0070292">
    <property type="term" value="P:N-acylphosphatidylethanolamine metabolic process"/>
    <property type="evidence" value="ECO:0007669"/>
    <property type="project" value="TreeGrafter"/>
</dbReference>
<sequence>MASHTTSITITRVPGNTESSKPSHHVGKPPTSFINPWPSFHKHSSLDLLLTSQRNRNYKPVPSRDHLVAIQKPDWGAGKEGLKATWIGHASFLIETSASEDAERGVRMLFDPMFSERTSPVTWAGPKRYSPTPCTLDELPDVDLVVISHDHYDHMDSDTLLKIYARRKGCVHFLVALGNASRLRGFGIGGNDVTELDWWEGVQVDVSGVGSVAMTCTPSQHFSGRGIMDQGSTLWCSWVLDGGFSGNDPTATHSSTPKKVFFAGDTGYRYLPKEAKEMDMPCCPAFKRIGEEFGPFDLSLLPIGLYSPRHLLSPVHCAPEDALCLHKDLKSRKSIGMHYGTVRGGISQYFEEVTEPPRRFKEACEKDGRIWGEELGLLSIGETLVIL</sequence>
<feature type="compositionally biased region" description="Polar residues" evidence="2">
    <location>
        <begin position="1"/>
        <end position="20"/>
    </location>
</feature>
<dbReference type="Pfam" id="PF12706">
    <property type="entry name" value="Lactamase_B_2"/>
    <property type="match status" value="1"/>
</dbReference>
<gene>
    <name evidence="4" type="ORF">ALECFALPRED_007140</name>
</gene>
<dbReference type="PIRSF" id="PIRSF038896">
    <property type="entry name" value="NAPE-PLD"/>
    <property type="match status" value="1"/>
</dbReference>
<evidence type="ECO:0000313" key="4">
    <source>
        <dbReference type="EMBL" id="CAF9937204.1"/>
    </source>
</evidence>
<dbReference type="InterPro" id="IPR036866">
    <property type="entry name" value="RibonucZ/Hydroxyglut_hydro"/>
</dbReference>
<dbReference type="GO" id="GO:0008270">
    <property type="term" value="F:zinc ion binding"/>
    <property type="evidence" value="ECO:0007669"/>
    <property type="project" value="InterPro"/>
</dbReference>
<feature type="domain" description="Metallo-beta-lactamase" evidence="3">
    <location>
        <begin position="107"/>
        <end position="339"/>
    </location>
</feature>
<evidence type="ECO:0000256" key="1">
    <source>
        <dbReference type="PIRSR" id="PIRSR038896-50"/>
    </source>
</evidence>
<dbReference type="Gene3D" id="3.60.15.10">
    <property type="entry name" value="Ribonuclease Z/Hydroxyacylglutathione hydrolase-like"/>
    <property type="match status" value="1"/>
</dbReference>
<evidence type="ECO:0000256" key="2">
    <source>
        <dbReference type="SAM" id="MobiDB-lite"/>
    </source>
</evidence>
<evidence type="ECO:0000313" key="5">
    <source>
        <dbReference type="Proteomes" id="UP000664203"/>
    </source>
</evidence>
<dbReference type="GO" id="GO:0070291">
    <property type="term" value="P:N-acylethanolamine metabolic process"/>
    <property type="evidence" value="ECO:0007669"/>
    <property type="project" value="TreeGrafter"/>
</dbReference>
<dbReference type="GO" id="GO:0070290">
    <property type="term" value="F:N-acylphosphatidylethanolamine-specific phospholipase D activity"/>
    <property type="evidence" value="ECO:0007669"/>
    <property type="project" value="InterPro"/>
</dbReference>
<dbReference type="Proteomes" id="UP000664203">
    <property type="component" value="Unassembled WGS sequence"/>
</dbReference>
<dbReference type="SUPFAM" id="SSF56281">
    <property type="entry name" value="Metallo-hydrolase/oxidoreductase"/>
    <property type="match status" value="1"/>
</dbReference>
<proteinExistence type="predicted"/>
<dbReference type="GO" id="GO:0005737">
    <property type="term" value="C:cytoplasm"/>
    <property type="evidence" value="ECO:0007669"/>
    <property type="project" value="TreeGrafter"/>
</dbReference>
<organism evidence="4 5">
    <name type="scientific">Alectoria fallacina</name>
    <dbReference type="NCBI Taxonomy" id="1903189"/>
    <lineage>
        <taxon>Eukaryota</taxon>
        <taxon>Fungi</taxon>
        <taxon>Dikarya</taxon>
        <taxon>Ascomycota</taxon>
        <taxon>Pezizomycotina</taxon>
        <taxon>Lecanoromycetes</taxon>
        <taxon>OSLEUM clade</taxon>
        <taxon>Lecanoromycetidae</taxon>
        <taxon>Lecanorales</taxon>
        <taxon>Lecanorineae</taxon>
        <taxon>Parmeliaceae</taxon>
        <taxon>Alectoria</taxon>
    </lineage>
</organism>
<feature type="binding site" evidence="1">
    <location>
        <position position="152"/>
    </location>
    <ligand>
        <name>an N-acyl-1,2-diacyl-sn-glycero-3-phosphoethanolamine</name>
        <dbReference type="ChEBI" id="CHEBI:62537"/>
    </ligand>
</feature>